<evidence type="ECO:0000313" key="2">
    <source>
        <dbReference type="EMBL" id="OGY99231.1"/>
    </source>
</evidence>
<proteinExistence type="predicted"/>
<reference evidence="2 3" key="1">
    <citation type="journal article" date="2016" name="Nat. Commun.">
        <title>Thousands of microbial genomes shed light on interconnected biogeochemical processes in an aquifer system.</title>
        <authorList>
            <person name="Anantharaman K."/>
            <person name="Brown C.T."/>
            <person name="Hug L.A."/>
            <person name="Sharon I."/>
            <person name="Castelle C.J."/>
            <person name="Probst A.J."/>
            <person name="Thomas B.C."/>
            <person name="Singh A."/>
            <person name="Wilkins M.J."/>
            <person name="Karaoz U."/>
            <person name="Brodie E.L."/>
            <person name="Williams K.H."/>
            <person name="Hubbard S.S."/>
            <person name="Banfield J.F."/>
        </authorList>
    </citation>
    <scope>NUCLEOTIDE SEQUENCE [LARGE SCALE GENOMIC DNA]</scope>
</reference>
<dbReference type="EMBL" id="MHKY01000013">
    <property type="protein sequence ID" value="OGY99231.1"/>
    <property type="molecule type" value="Genomic_DNA"/>
</dbReference>
<dbReference type="AlphaFoldDB" id="A0A1G2CDF8"/>
<dbReference type="Proteomes" id="UP000178796">
    <property type="component" value="Unassembled WGS sequence"/>
</dbReference>
<keyword evidence="1" id="KW-0812">Transmembrane</keyword>
<protein>
    <submittedName>
        <fullName evidence="2">Uncharacterized protein</fullName>
    </submittedName>
</protein>
<keyword evidence="1" id="KW-1133">Transmembrane helix</keyword>
<comment type="caution">
    <text evidence="2">The sequence shown here is derived from an EMBL/GenBank/DDBJ whole genome shotgun (WGS) entry which is preliminary data.</text>
</comment>
<organism evidence="2 3">
    <name type="scientific">Candidatus Liptonbacteria bacterium RIFCSPHIGHO2_12_FULL_60_13</name>
    <dbReference type="NCBI Taxonomy" id="1798648"/>
    <lineage>
        <taxon>Bacteria</taxon>
        <taxon>Candidatus Liptoniibacteriota</taxon>
    </lineage>
</organism>
<gene>
    <name evidence="2" type="ORF">A3E09_01475</name>
</gene>
<accession>A0A1G2CDF8</accession>
<feature type="transmembrane region" description="Helical" evidence="1">
    <location>
        <begin position="39"/>
        <end position="68"/>
    </location>
</feature>
<evidence type="ECO:0000313" key="3">
    <source>
        <dbReference type="Proteomes" id="UP000178796"/>
    </source>
</evidence>
<keyword evidence="1" id="KW-0472">Membrane</keyword>
<evidence type="ECO:0000256" key="1">
    <source>
        <dbReference type="SAM" id="Phobius"/>
    </source>
</evidence>
<name>A0A1G2CDF8_9BACT</name>
<sequence length="76" mass="8372">MKFSALLLSKLLMALGLLVAFFPFALLLAGDWIVRHGIGGIVVVIVAFAYLVPLGGLLFALGLLIRFVRYLRKKKK</sequence>